<dbReference type="PIRSF" id="PIRSF029171">
    <property type="entry name" value="Esterase_LipA"/>
    <property type="match status" value="1"/>
</dbReference>
<proteinExistence type="predicted"/>
<feature type="chain" id="PRO_5046687400" evidence="2">
    <location>
        <begin position="28"/>
        <end position="423"/>
    </location>
</feature>
<gene>
    <name evidence="3" type="ORF">GCM10010439_39060</name>
</gene>
<organism evidence="3 4">
    <name type="scientific">Actinocorallia aurantiaca</name>
    <dbReference type="NCBI Taxonomy" id="46204"/>
    <lineage>
        <taxon>Bacteria</taxon>
        <taxon>Bacillati</taxon>
        <taxon>Actinomycetota</taxon>
        <taxon>Actinomycetes</taxon>
        <taxon>Streptosporangiales</taxon>
        <taxon>Thermomonosporaceae</taxon>
        <taxon>Actinocorallia</taxon>
    </lineage>
</organism>
<evidence type="ECO:0000313" key="4">
    <source>
        <dbReference type="Proteomes" id="UP001501842"/>
    </source>
</evidence>
<keyword evidence="4" id="KW-1185">Reference proteome</keyword>
<dbReference type="Gene3D" id="1.10.260.160">
    <property type="match status" value="1"/>
</dbReference>
<dbReference type="EMBL" id="BAAATZ010000015">
    <property type="protein sequence ID" value="GAA2729189.1"/>
    <property type="molecule type" value="Genomic_DNA"/>
</dbReference>
<evidence type="ECO:0000256" key="1">
    <source>
        <dbReference type="SAM" id="MobiDB-lite"/>
    </source>
</evidence>
<dbReference type="Gene3D" id="3.40.50.1820">
    <property type="entry name" value="alpha/beta hydrolase"/>
    <property type="match status" value="1"/>
</dbReference>
<dbReference type="InterPro" id="IPR005152">
    <property type="entry name" value="Lipase_secreted"/>
</dbReference>
<feature type="signal peptide" evidence="2">
    <location>
        <begin position="1"/>
        <end position="27"/>
    </location>
</feature>
<keyword evidence="2" id="KW-0732">Signal</keyword>
<evidence type="ECO:0000313" key="3">
    <source>
        <dbReference type="EMBL" id="GAA2729189.1"/>
    </source>
</evidence>
<dbReference type="Proteomes" id="UP001501842">
    <property type="component" value="Unassembled WGS sequence"/>
</dbReference>
<dbReference type="PANTHER" id="PTHR34853:SF1">
    <property type="entry name" value="LIPASE 5"/>
    <property type="match status" value="1"/>
</dbReference>
<dbReference type="SUPFAM" id="SSF53474">
    <property type="entry name" value="alpha/beta-Hydrolases"/>
    <property type="match status" value="1"/>
</dbReference>
<sequence length="423" mass="45869">MRPVRGTAAVTAVAVALGALLPAGAFAGERREPGIGQKPGVGREPGVGQKPGSGRERGELLSAKKLETYTAVQAKKRLKAEGFDSKKVKYGVDTYRLVYRTVNGYGKPTKASGLLVVPRNGNKRLKLVSYTHGTASYRPDAPSTSPEDGFVQGAPLTYGAAGFAATAPDYLGLGLGPGRHPWMDVRTETTASLDMLRAAREFLPRKGREARRDVFVTGFSQGASAALGLARELQRGKKWFRLRAVAPISGAYDIKGVLIPSMLTGKAQPKLSVAYTSYLLVSWNWKASIYDRPEEVFKQPYASRVEKYFDGSTPGEVMLKGLPDTLAELLTPRGFALLEKPSGRFAKALRDEDAICRDWTPKVPVRLYYDSRDEQVAPANSTSCHAWLKSTLRRLPATTYGGSPHLGSNLAGTAKAVRWFASF</sequence>
<dbReference type="PANTHER" id="PTHR34853">
    <property type="match status" value="1"/>
</dbReference>
<reference evidence="3 4" key="1">
    <citation type="journal article" date="2019" name="Int. J. Syst. Evol. Microbiol.">
        <title>The Global Catalogue of Microorganisms (GCM) 10K type strain sequencing project: providing services to taxonomists for standard genome sequencing and annotation.</title>
        <authorList>
            <consortium name="The Broad Institute Genomics Platform"/>
            <consortium name="The Broad Institute Genome Sequencing Center for Infectious Disease"/>
            <person name="Wu L."/>
            <person name="Ma J."/>
        </authorList>
    </citation>
    <scope>NUCLEOTIDE SEQUENCE [LARGE SCALE GENOMIC DNA]</scope>
    <source>
        <strain evidence="3 4">JCM 8201</strain>
    </source>
</reference>
<evidence type="ECO:0000256" key="2">
    <source>
        <dbReference type="SAM" id="SignalP"/>
    </source>
</evidence>
<dbReference type="InterPro" id="IPR029058">
    <property type="entry name" value="AB_hydrolase_fold"/>
</dbReference>
<feature type="compositionally biased region" description="Gly residues" evidence="1">
    <location>
        <begin position="37"/>
        <end position="51"/>
    </location>
</feature>
<protein>
    <submittedName>
        <fullName evidence="3">Lipase family protein</fullName>
    </submittedName>
</protein>
<feature type="region of interest" description="Disordered" evidence="1">
    <location>
        <begin position="29"/>
        <end position="56"/>
    </location>
</feature>
<accession>A0ABN3UC07</accession>
<dbReference type="RefSeq" id="WP_344451950.1">
    <property type="nucleotide sequence ID" value="NZ_BAAATZ010000015.1"/>
</dbReference>
<comment type="caution">
    <text evidence="3">The sequence shown here is derived from an EMBL/GenBank/DDBJ whole genome shotgun (WGS) entry which is preliminary data.</text>
</comment>
<name>A0ABN3UC07_9ACTN</name>